<accession>A0A443J653</accession>
<evidence type="ECO:0000313" key="1">
    <source>
        <dbReference type="EMBL" id="RWR15984.1"/>
    </source>
</evidence>
<reference evidence="1 2" key="1">
    <citation type="submission" date="2019-01" db="EMBL/GenBank/DDBJ databases">
        <title>Sinorhodobacter populi sp. nov. isolated from the symptomatic bark tissue of Populus euramericana canker.</title>
        <authorList>
            <person name="Xu G."/>
        </authorList>
    </citation>
    <scope>NUCLEOTIDE SEQUENCE [LARGE SCALE GENOMIC DNA]</scope>
    <source>
        <strain evidence="1 2">SK2B-1</strain>
    </source>
</reference>
<dbReference type="EMBL" id="SAUZ01000059">
    <property type="protein sequence ID" value="RWR15984.1"/>
    <property type="molecule type" value="Genomic_DNA"/>
</dbReference>
<organism evidence="1 2">
    <name type="scientific">Paenirhodobacter populi</name>
    <dbReference type="NCBI Taxonomy" id="2306993"/>
    <lineage>
        <taxon>Bacteria</taxon>
        <taxon>Pseudomonadati</taxon>
        <taxon>Pseudomonadota</taxon>
        <taxon>Alphaproteobacteria</taxon>
        <taxon>Rhodobacterales</taxon>
        <taxon>Rhodobacter group</taxon>
        <taxon>Paenirhodobacter</taxon>
    </lineage>
</organism>
<evidence type="ECO:0000313" key="2">
    <source>
        <dbReference type="Proteomes" id="UP000284476"/>
    </source>
</evidence>
<protein>
    <submittedName>
        <fullName evidence="1">Uncharacterized protein</fullName>
    </submittedName>
</protein>
<dbReference type="RefSeq" id="WP_128210628.1">
    <property type="nucleotide sequence ID" value="NZ_JBHRSO010000042.1"/>
</dbReference>
<dbReference type="AlphaFoldDB" id="A0A443J653"/>
<reference evidence="1 2" key="2">
    <citation type="submission" date="2019-01" db="EMBL/GenBank/DDBJ databases">
        <authorList>
            <person name="Li Y."/>
        </authorList>
    </citation>
    <scope>NUCLEOTIDE SEQUENCE [LARGE SCALE GENOMIC DNA]</scope>
    <source>
        <strain evidence="1 2">SK2B-1</strain>
    </source>
</reference>
<gene>
    <name evidence="1" type="ORF">D2T30_22655</name>
</gene>
<comment type="caution">
    <text evidence="1">The sequence shown here is derived from an EMBL/GenBank/DDBJ whole genome shotgun (WGS) entry which is preliminary data.</text>
</comment>
<dbReference type="Proteomes" id="UP000284476">
    <property type="component" value="Unassembled WGS sequence"/>
</dbReference>
<proteinExistence type="predicted"/>
<name>A0A443J653_9RHOB</name>
<sequence>MLEVLDDATSQALTASGRSDDVQRLATARRQYRDYLAVERAMAGAGEDAAMGIITPTRLRSALSGQGARAYTQGRRGDMGDLARAGAAVLGRPSSSGTVENAGTYLRAGLGVLGTSAAHALGAGPLASSAMGVASAGAPTAINRLMTTGPAQSYLSNQMVSPLNALAGTTPGRISPAASSVLNALLSQP</sequence>